<evidence type="ECO:0000259" key="8">
    <source>
        <dbReference type="Pfam" id="PF02784"/>
    </source>
</evidence>
<keyword evidence="5 7" id="KW-0456">Lyase</keyword>
<comment type="catalytic activity">
    <reaction evidence="7">
        <text>meso-2,6-diaminopimelate + H(+) = L-lysine + CO2</text>
        <dbReference type="Rhea" id="RHEA:15101"/>
        <dbReference type="ChEBI" id="CHEBI:15378"/>
        <dbReference type="ChEBI" id="CHEBI:16526"/>
        <dbReference type="ChEBI" id="CHEBI:32551"/>
        <dbReference type="ChEBI" id="CHEBI:57791"/>
        <dbReference type="EC" id="4.1.1.20"/>
    </reaction>
</comment>
<dbReference type="Gene3D" id="2.40.37.10">
    <property type="entry name" value="Lyase, Ornithine Decarboxylase, Chain A, domain 1"/>
    <property type="match status" value="1"/>
</dbReference>
<gene>
    <name evidence="9" type="primary">lysA</name>
    <name evidence="9" type="ORF">ACFSJG_25125</name>
</gene>
<protein>
    <recommendedName>
        <fullName evidence="6 7">Diaminopimelate decarboxylase</fullName>
        <ecNumber evidence="6 7">4.1.1.20</ecNumber>
    </recommendedName>
</protein>
<dbReference type="SUPFAM" id="SSF50621">
    <property type="entry name" value="Alanine racemase C-terminal domain-like"/>
    <property type="match status" value="1"/>
</dbReference>
<feature type="domain" description="Orn/DAP/Arg decarboxylase 2 N-terminal" evidence="8">
    <location>
        <begin position="59"/>
        <end position="303"/>
    </location>
</feature>
<dbReference type="InterPro" id="IPR029066">
    <property type="entry name" value="PLP-binding_barrel"/>
</dbReference>
<dbReference type="Proteomes" id="UP001597286">
    <property type="component" value="Unassembled WGS sequence"/>
</dbReference>
<keyword evidence="4 7" id="KW-0457">Lysine biosynthesis</keyword>
<dbReference type="NCBIfam" id="TIGR01048">
    <property type="entry name" value="lysA"/>
    <property type="match status" value="1"/>
</dbReference>
<keyword evidence="10" id="KW-1185">Reference proteome</keyword>
<evidence type="ECO:0000256" key="2">
    <source>
        <dbReference type="ARBA" id="ARBA00022793"/>
    </source>
</evidence>
<dbReference type="InterPro" id="IPR009006">
    <property type="entry name" value="Ala_racemase/Decarboxylase_C"/>
</dbReference>
<dbReference type="EMBL" id="JBHUFB010000021">
    <property type="protein sequence ID" value="MFD1815514.1"/>
    <property type="molecule type" value="Genomic_DNA"/>
</dbReference>
<keyword evidence="2 7" id="KW-0210">Decarboxylase</keyword>
<organism evidence="9 10">
    <name type="scientific">Rhodococcus gannanensis</name>
    <dbReference type="NCBI Taxonomy" id="1960308"/>
    <lineage>
        <taxon>Bacteria</taxon>
        <taxon>Bacillati</taxon>
        <taxon>Actinomycetota</taxon>
        <taxon>Actinomycetes</taxon>
        <taxon>Mycobacteriales</taxon>
        <taxon>Nocardiaceae</taxon>
        <taxon>Rhodococcus</taxon>
    </lineage>
</organism>
<dbReference type="PANTHER" id="PTHR43727">
    <property type="entry name" value="DIAMINOPIMELATE DECARBOXYLASE"/>
    <property type="match status" value="1"/>
</dbReference>
<proteinExistence type="predicted"/>
<dbReference type="PRINTS" id="PR01179">
    <property type="entry name" value="ODADCRBXLASE"/>
</dbReference>
<evidence type="ECO:0000256" key="7">
    <source>
        <dbReference type="RuleBase" id="RU003738"/>
    </source>
</evidence>
<keyword evidence="4 7" id="KW-0028">Amino-acid biosynthesis</keyword>
<dbReference type="Gene3D" id="3.20.20.10">
    <property type="entry name" value="Alanine racemase"/>
    <property type="match status" value="1"/>
</dbReference>
<dbReference type="PRINTS" id="PR01181">
    <property type="entry name" value="DAPDCRBXLASE"/>
</dbReference>
<evidence type="ECO:0000256" key="3">
    <source>
        <dbReference type="ARBA" id="ARBA00022898"/>
    </source>
</evidence>
<evidence type="ECO:0000256" key="5">
    <source>
        <dbReference type="ARBA" id="ARBA00023239"/>
    </source>
</evidence>
<evidence type="ECO:0000256" key="1">
    <source>
        <dbReference type="ARBA" id="ARBA00001933"/>
    </source>
</evidence>
<evidence type="ECO:0000256" key="4">
    <source>
        <dbReference type="ARBA" id="ARBA00023154"/>
    </source>
</evidence>
<comment type="cofactor">
    <cofactor evidence="1 7">
        <name>pyridoxal 5'-phosphate</name>
        <dbReference type="ChEBI" id="CHEBI:597326"/>
    </cofactor>
</comment>
<evidence type="ECO:0000256" key="6">
    <source>
        <dbReference type="NCBIfam" id="TIGR01048"/>
    </source>
</evidence>
<evidence type="ECO:0000313" key="9">
    <source>
        <dbReference type="EMBL" id="MFD1815514.1"/>
    </source>
</evidence>
<dbReference type="InterPro" id="IPR022644">
    <property type="entry name" value="De-COase2_N"/>
</dbReference>
<dbReference type="PANTHER" id="PTHR43727:SF2">
    <property type="entry name" value="GROUP IV DECARBOXYLASE"/>
    <property type="match status" value="1"/>
</dbReference>
<dbReference type="InterPro" id="IPR002986">
    <property type="entry name" value="DAP_deCOOHase_LysA"/>
</dbReference>
<name>A0ABW4PB91_9NOCA</name>
<dbReference type="CDD" id="cd06828">
    <property type="entry name" value="PLPDE_III_DapDC"/>
    <property type="match status" value="1"/>
</dbReference>
<comment type="pathway">
    <text evidence="7">Amino-acid biosynthesis; L-lysine biosynthesis via DAP pathway; L-lysine from DL-2,6-diaminopimelate: step 1/1.</text>
</comment>
<dbReference type="InterPro" id="IPR000183">
    <property type="entry name" value="Orn/DAP/Arg_de-COase"/>
</dbReference>
<comment type="caution">
    <text evidence="9">The sequence shown here is derived from an EMBL/GenBank/DDBJ whole genome shotgun (WGS) entry which is preliminary data.</text>
</comment>
<keyword evidence="3" id="KW-0663">Pyridoxal phosphate</keyword>
<evidence type="ECO:0000313" key="10">
    <source>
        <dbReference type="Proteomes" id="UP001597286"/>
    </source>
</evidence>
<sequence>MTLLDILPSLRAVMTPRLDPALWPATTHVDDLGRVTVGGLALSDIADRFGTPVYVLDERDVRHRCRTYRELFPEAEIAYAGSALLTRAVAGWTAEEGLALDVWSAGELTVALSAGVDPRRIILHGSVKTSADLAAARAAGVGRIVVESQTEITMLAASCARRQNVLLRVDPELDGHAERSGPVHGFPPDHGHAAEAAARILAQPRLNLIGLQCHLGSQITDPARYATAIDRMVGAMADVRAEHGTILSELNIGGGHGISSTSGDACLDPAVLAEAVEDALDDACARHRFPRPRITLEPGRAVVGRAGVTLYRVAGVKRIPGGRTVVAVDGGMSDNPRVGLYDARHAVALVNRRGAAPVESVTVAGRRCEAGDELAADVPLPADVRPGDVLAVPVTGAYHHSMASSCNAVGRPPVVAVADGTARELIRRETVADLMQREVGI</sequence>
<reference evidence="10" key="1">
    <citation type="journal article" date="2019" name="Int. J. Syst. Evol. Microbiol.">
        <title>The Global Catalogue of Microorganisms (GCM) 10K type strain sequencing project: providing services to taxonomists for standard genome sequencing and annotation.</title>
        <authorList>
            <consortium name="The Broad Institute Genomics Platform"/>
            <consortium name="The Broad Institute Genome Sequencing Center for Infectious Disease"/>
            <person name="Wu L."/>
            <person name="Ma J."/>
        </authorList>
    </citation>
    <scope>NUCLEOTIDE SEQUENCE [LARGE SCALE GENOMIC DNA]</scope>
    <source>
        <strain evidence="10">DT72</strain>
    </source>
</reference>
<accession>A0ABW4PB91</accession>
<dbReference type="EC" id="4.1.1.20" evidence="6 7"/>
<dbReference type="RefSeq" id="WP_378487974.1">
    <property type="nucleotide sequence ID" value="NZ_JBHUFB010000021.1"/>
</dbReference>
<dbReference type="GO" id="GO:0008836">
    <property type="term" value="F:diaminopimelate decarboxylase activity"/>
    <property type="evidence" value="ECO:0007669"/>
    <property type="project" value="UniProtKB-EC"/>
</dbReference>
<dbReference type="Pfam" id="PF02784">
    <property type="entry name" value="Orn_Arg_deC_N"/>
    <property type="match status" value="1"/>
</dbReference>
<dbReference type="SUPFAM" id="SSF51419">
    <property type="entry name" value="PLP-binding barrel"/>
    <property type="match status" value="1"/>
</dbReference>